<feature type="domain" description="HTH cro/C1-type" evidence="1">
    <location>
        <begin position="20"/>
        <end position="59"/>
    </location>
</feature>
<dbReference type="Pfam" id="PF01381">
    <property type="entry name" value="HTH_3"/>
    <property type="match status" value="1"/>
</dbReference>
<reference evidence="2 3" key="1">
    <citation type="submission" date="2016-09" db="EMBL/GenBank/DDBJ databases">
        <title>Complete genome of Desulfosporosinus sp. OL.</title>
        <authorList>
            <person name="Mardanov A."/>
            <person name="Beletsky A."/>
            <person name="Panova A."/>
            <person name="Karnachuk O."/>
            <person name="Ravin N."/>
        </authorList>
    </citation>
    <scope>NUCLEOTIDE SEQUENCE [LARGE SCALE GENOMIC DNA]</scope>
    <source>
        <strain evidence="2 3">OL</strain>
    </source>
</reference>
<accession>A0A1Q8QRQ9</accession>
<dbReference type="SMART" id="SM00530">
    <property type="entry name" value="HTH_XRE"/>
    <property type="match status" value="1"/>
</dbReference>
<dbReference type="Gene3D" id="1.10.260.40">
    <property type="entry name" value="lambda repressor-like DNA-binding domains"/>
    <property type="match status" value="1"/>
</dbReference>
<protein>
    <recommendedName>
        <fullName evidence="1">HTH cro/C1-type domain-containing protein</fullName>
    </recommendedName>
</protein>
<keyword evidence="3" id="KW-1185">Reference proteome</keyword>
<dbReference type="STRING" id="1888891.DSOL_3288"/>
<dbReference type="PROSITE" id="PS50943">
    <property type="entry name" value="HTH_CROC1"/>
    <property type="match status" value="1"/>
</dbReference>
<organism evidence="2 3">
    <name type="scientific">Desulfosporosinus metallidurans</name>
    <dbReference type="NCBI Taxonomy" id="1888891"/>
    <lineage>
        <taxon>Bacteria</taxon>
        <taxon>Bacillati</taxon>
        <taxon>Bacillota</taxon>
        <taxon>Clostridia</taxon>
        <taxon>Eubacteriales</taxon>
        <taxon>Desulfitobacteriaceae</taxon>
        <taxon>Desulfosporosinus</taxon>
    </lineage>
</organism>
<evidence type="ECO:0000313" key="3">
    <source>
        <dbReference type="Proteomes" id="UP000186102"/>
    </source>
</evidence>
<gene>
    <name evidence="2" type="ORF">DSOL_3288</name>
</gene>
<dbReference type="RefSeq" id="WP_075365797.1">
    <property type="nucleotide sequence ID" value="NZ_MLBF01000028.1"/>
</dbReference>
<dbReference type="EMBL" id="MLBF01000028">
    <property type="protein sequence ID" value="OLN29948.1"/>
    <property type="molecule type" value="Genomic_DNA"/>
</dbReference>
<dbReference type="OrthoDB" id="9808239at2"/>
<evidence type="ECO:0000313" key="2">
    <source>
        <dbReference type="EMBL" id="OLN29948.1"/>
    </source>
</evidence>
<dbReference type="GO" id="GO:0003677">
    <property type="term" value="F:DNA binding"/>
    <property type="evidence" value="ECO:0007669"/>
    <property type="project" value="InterPro"/>
</dbReference>
<sequence length="94" mass="10428">MNKREKLIKLRNNLPRPKIANKIGITPQMLGMVERGERTPSLYLAKKIADFYGVLVEDIFFESSGNDMCPKNVTSTLNLTGCKDPASNEANISA</sequence>
<dbReference type="InterPro" id="IPR010982">
    <property type="entry name" value="Lambda_DNA-bd_dom_sf"/>
</dbReference>
<dbReference type="AlphaFoldDB" id="A0A1Q8QRQ9"/>
<evidence type="ECO:0000259" key="1">
    <source>
        <dbReference type="PROSITE" id="PS50943"/>
    </source>
</evidence>
<comment type="caution">
    <text evidence="2">The sequence shown here is derived from an EMBL/GenBank/DDBJ whole genome shotgun (WGS) entry which is preliminary data.</text>
</comment>
<dbReference type="SUPFAM" id="SSF47413">
    <property type="entry name" value="lambda repressor-like DNA-binding domains"/>
    <property type="match status" value="1"/>
</dbReference>
<dbReference type="InterPro" id="IPR001387">
    <property type="entry name" value="Cro/C1-type_HTH"/>
</dbReference>
<proteinExistence type="predicted"/>
<dbReference type="CDD" id="cd00093">
    <property type="entry name" value="HTH_XRE"/>
    <property type="match status" value="1"/>
</dbReference>
<name>A0A1Q8QRQ9_9FIRM</name>
<dbReference type="Proteomes" id="UP000186102">
    <property type="component" value="Unassembled WGS sequence"/>
</dbReference>